<protein>
    <submittedName>
        <fullName evidence="1">Uncharacterized protein</fullName>
    </submittedName>
</protein>
<dbReference type="EMBL" id="SSTD01000605">
    <property type="protein sequence ID" value="TYK30452.1"/>
    <property type="molecule type" value="Genomic_DNA"/>
</dbReference>
<dbReference type="Proteomes" id="UP000321947">
    <property type="component" value="Unassembled WGS sequence"/>
</dbReference>
<sequence length="197" mass="22926">MTDLLEAKIKVKIHGSFNRQAAIEFDEFNSECEQFSFIGNLAIPPKKFEFKERKLNVEISSREYQTKAKVFNVENQAKSTANKKEKREVWIEKAKKLMHANDDSFDKGENSIHARMDECKRNRKVSYRKKLCFTSPKNKTCYFDTKTGPSKQIMMEDAMDIDNDSIQKIPAPPIKSIQSKICKEKEDFNAEKEDLQV</sequence>
<reference evidence="1 2" key="1">
    <citation type="submission" date="2019-08" db="EMBL/GenBank/DDBJ databases">
        <title>Draft genome sequences of two oriental melons (Cucumis melo L. var makuwa).</title>
        <authorList>
            <person name="Kwon S.-Y."/>
        </authorList>
    </citation>
    <scope>NUCLEOTIDE SEQUENCE [LARGE SCALE GENOMIC DNA]</scope>
    <source>
        <strain evidence="2">cv. Chang Bougi</strain>
        <tissue evidence="1">Leaf</tissue>
    </source>
</reference>
<evidence type="ECO:0000313" key="2">
    <source>
        <dbReference type="Proteomes" id="UP000321947"/>
    </source>
</evidence>
<gene>
    <name evidence="1" type="ORF">E5676_scaffold349G00750</name>
</gene>
<dbReference type="AlphaFoldDB" id="A0A5D3E3I9"/>
<evidence type="ECO:0000313" key="1">
    <source>
        <dbReference type="EMBL" id="TYK30452.1"/>
    </source>
</evidence>
<name>A0A5D3E3I9_CUCMM</name>
<organism evidence="1 2">
    <name type="scientific">Cucumis melo var. makuwa</name>
    <name type="common">Oriental melon</name>
    <dbReference type="NCBI Taxonomy" id="1194695"/>
    <lineage>
        <taxon>Eukaryota</taxon>
        <taxon>Viridiplantae</taxon>
        <taxon>Streptophyta</taxon>
        <taxon>Embryophyta</taxon>
        <taxon>Tracheophyta</taxon>
        <taxon>Spermatophyta</taxon>
        <taxon>Magnoliopsida</taxon>
        <taxon>eudicotyledons</taxon>
        <taxon>Gunneridae</taxon>
        <taxon>Pentapetalae</taxon>
        <taxon>rosids</taxon>
        <taxon>fabids</taxon>
        <taxon>Cucurbitales</taxon>
        <taxon>Cucurbitaceae</taxon>
        <taxon>Benincaseae</taxon>
        <taxon>Cucumis</taxon>
    </lineage>
</organism>
<comment type="caution">
    <text evidence="1">The sequence shown here is derived from an EMBL/GenBank/DDBJ whole genome shotgun (WGS) entry which is preliminary data.</text>
</comment>
<proteinExistence type="predicted"/>
<accession>A0A5D3E3I9</accession>